<sequence>MNDLIILITHNSTVTEFIVKATRTIKKEVGFHAQVFVLFPKVGALQEDTYSGYYACWFSVGCMIEFNCSDPSCLDSMWQVFNTATNFGKKIRLGTTKFMNTPLIRPQAFLGSPFQRKKSWTLHETIHVFLLDYVDSNFTLSQNLYK</sequence>
<proteinExistence type="predicted"/>
<gene>
    <name evidence="1" type="ORF">AFUS01_LOCUS10668</name>
</gene>
<organism evidence="1 2">
    <name type="scientific">Allacma fusca</name>
    <dbReference type="NCBI Taxonomy" id="39272"/>
    <lineage>
        <taxon>Eukaryota</taxon>
        <taxon>Metazoa</taxon>
        <taxon>Ecdysozoa</taxon>
        <taxon>Arthropoda</taxon>
        <taxon>Hexapoda</taxon>
        <taxon>Collembola</taxon>
        <taxon>Symphypleona</taxon>
        <taxon>Sminthuridae</taxon>
        <taxon>Allacma</taxon>
    </lineage>
</organism>
<dbReference type="AlphaFoldDB" id="A0A8J2JTM1"/>
<reference evidence="1" key="1">
    <citation type="submission" date="2021-06" db="EMBL/GenBank/DDBJ databases">
        <authorList>
            <person name="Hodson N. C."/>
            <person name="Mongue J. A."/>
            <person name="Jaron S. K."/>
        </authorList>
    </citation>
    <scope>NUCLEOTIDE SEQUENCE</scope>
</reference>
<evidence type="ECO:0000313" key="1">
    <source>
        <dbReference type="EMBL" id="CAG7721454.1"/>
    </source>
</evidence>
<dbReference type="Proteomes" id="UP000708208">
    <property type="component" value="Unassembled WGS sequence"/>
</dbReference>
<keyword evidence="2" id="KW-1185">Reference proteome</keyword>
<accession>A0A8J2JTM1</accession>
<protein>
    <submittedName>
        <fullName evidence="1">Uncharacterized protein</fullName>
    </submittedName>
</protein>
<dbReference type="EMBL" id="CAJVCH010079664">
    <property type="protein sequence ID" value="CAG7721454.1"/>
    <property type="molecule type" value="Genomic_DNA"/>
</dbReference>
<name>A0A8J2JTM1_9HEXA</name>
<evidence type="ECO:0000313" key="2">
    <source>
        <dbReference type="Proteomes" id="UP000708208"/>
    </source>
</evidence>
<comment type="caution">
    <text evidence="1">The sequence shown here is derived from an EMBL/GenBank/DDBJ whole genome shotgun (WGS) entry which is preliminary data.</text>
</comment>